<dbReference type="Proteomes" id="UP001153334">
    <property type="component" value="Unassembled WGS sequence"/>
</dbReference>
<dbReference type="EMBL" id="JAPESX010000691">
    <property type="protein sequence ID" value="KAJ8120116.1"/>
    <property type="molecule type" value="Genomic_DNA"/>
</dbReference>
<reference evidence="1" key="1">
    <citation type="submission" date="2022-11" db="EMBL/GenBank/DDBJ databases">
        <title>Genome Sequence of Nemania bipapillata.</title>
        <authorList>
            <person name="Buettner E."/>
        </authorList>
    </citation>
    <scope>NUCLEOTIDE SEQUENCE</scope>
    <source>
        <strain evidence="1">CP14</strain>
    </source>
</reference>
<name>A0ACC2IY53_9PEZI</name>
<gene>
    <name evidence="1" type="ORF">ONZ43_g3094</name>
</gene>
<comment type="caution">
    <text evidence="1">The sequence shown here is derived from an EMBL/GenBank/DDBJ whole genome shotgun (WGS) entry which is preliminary data.</text>
</comment>
<evidence type="ECO:0000313" key="2">
    <source>
        <dbReference type="Proteomes" id="UP001153334"/>
    </source>
</evidence>
<organism evidence="1 2">
    <name type="scientific">Nemania bipapillata</name>
    <dbReference type="NCBI Taxonomy" id="110536"/>
    <lineage>
        <taxon>Eukaryota</taxon>
        <taxon>Fungi</taxon>
        <taxon>Dikarya</taxon>
        <taxon>Ascomycota</taxon>
        <taxon>Pezizomycotina</taxon>
        <taxon>Sordariomycetes</taxon>
        <taxon>Xylariomycetidae</taxon>
        <taxon>Xylariales</taxon>
        <taxon>Xylariaceae</taxon>
        <taxon>Nemania</taxon>
    </lineage>
</organism>
<keyword evidence="2" id="KW-1185">Reference proteome</keyword>
<sequence>MASRGPRPQAATKAQFASPVLKATKGIRQVFFTRVSPSNGGATSRVQDNAPLLREYEHLDSDIEEDGDHNPPQPLDPNTEDAQPKKKKRTRAKEIAKSVGRGIVMGLECMAIEHTYRSPVYAEWHSKKMAAYWEEKRLKGEEKKRKKEEKRRAKTANASK</sequence>
<protein>
    <submittedName>
        <fullName evidence="1">Uncharacterized protein</fullName>
    </submittedName>
</protein>
<evidence type="ECO:0000313" key="1">
    <source>
        <dbReference type="EMBL" id="KAJ8120116.1"/>
    </source>
</evidence>
<proteinExistence type="predicted"/>
<accession>A0ACC2IY53</accession>